<dbReference type="InterPro" id="IPR039498">
    <property type="entry name" value="NTP_transf_5"/>
</dbReference>
<accession>A0AA96GNZ2</accession>
<dbReference type="EMBL" id="CP116968">
    <property type="protein sequence ID" value="WNM62688.1"/>
    <property type="molecule type" value="Genomic_DNA"/>
</dbReference>
<dbReference type="RefSeq" id="WP_312746553.1">
    <property type="nucleotide sequence ID" value="NZ_CP116968.1"/>
</dbReference>
<evidence type="ECO:0000313" key="2">
    <source>
        <dbReference type="EMBL" id="WNM62688.1"/>
    </source>
</evidence>
<keyword evidence="3" id="KW-1185">Reference proteome</keyword>
<sequence length="323" mass="37200">MAPRYTNPPPSIGDGTTIQTPFSVPDLARKASYRRFYTDVLSFLLKSNISFLLGGSYALAALTGIARHTKDIDIFVYPHDYPEVMKAMKKAGYRTETTYSHWLGKVSHNELFVDMIFSSGNGLCDVDEEWFRYAPYATWESWPIRLTPPEEMIWTKAFVMERHRYDGADIIHLFHACGPGLDWARLFKRFETHWELLLSHLTIFSFVYPGETWKIPNWVWRDLWERLSDKLAGAPALSTSRVCYGSLLSWEQYVIPIHSWKYRDARLNPIGKMSKHEICGITKTMKKENPAQTQWWTGTLGPASNTPFRLSDAEESRAPASSD</sequence>
<evidence type="ECO:0000256" key="1">
    <source>
        <dbReference type="SAM" id="MobiDB-lite"/>
    </source>
</evidence>
<name>A0AA96GNZ2_9BACT</name>
<dbReference type="KEGG" id="nneo:PQG83_02775"/>
<reference evidence="2 3" key="1">
    <citation type="submission" date="2023-01" db="EMBL/GenBank/DDBJ databases">
        <title>Cultivation and genomic characterization of new, ubiquitous marine nitrite-oxidizing bacteria from the Nitrospirales.</title>
        <authorList>
            <person name="Mueller A.J."/>
            <person name="Daebeler A."/>
            <person name="Herbold C.W."/>
            <person name="Kirkegaard R.H."/>
            <person name="Daims H."/>
        </authorList>
    </citation>
    <scope>NUCLEOTIDE SEQUENCE [LARGE SCALE GENOMIC DNA]</scope>
    <source>
        <strain evidence="2 3">DK</strain>
    </source>
</reference>
<gene>
    <name evidence="2" type="ORF">PQG83_02775</name>
</gene>
<dbReference type="Proteomes" id="UP001302494">
    <property type="component" value="Chromosome"/>
</dbReference>
<protein>
    <recommendedName>
        <fullName evidence="4">Nucleotidyltransferase family protein</fullName>
    </recommendedName>
</protein>
<dbReference type="AlphaFoldDB" id="A0AA96GNZ2"/>
<feature type="region of interest" description="Disordered" evidence="1">
    <location>
        <begin position="295"/>
        <end position="323"/>
    </location>
</feature>
<evidence type="ECO:0000313" key="3">
    <source>
        <dbReference type="Proteomes" id="UP001302494"/>
    </source>
</evidence>
<proteinExistence type="predicted"/>
<dbReference type="SUPFAM" id="SSF81301">
    <property type="entry name" value="Nucleotidyltransferase"/>
    <property type="match status" value="1"/>
</dbReference>
<organism evidence="2 3">
    <name type="scientific">Candidatus Nitrospira neomarina</name>
    <dbReference type="NCBI Taxonomy" id="3020899"/>
    <lineage>
        <taxon>Bacteria</taxon>
        <taxon>Pseudomonadati</taxon>
        <taxon>Nitrospirota</taxon>
        <taxon>Nitrospiria</taxon>
        <taxon>Nitrospirales</taxon>
        <taxon>Nitrospiraceae</taxon>
        <taxon>Nitrospira</taxon>
    </lineage>
</organism>
<dbReference type="InterPro" id="IPR043519">
    <property type="entry name" value="NT_sf"/>
</dbReference>
<dbReference type="Pfam" id="PF14907">
    <property type="entry name" value="NTP_transf_5"/>
    <property type="match status" value="1"/>
</dbReference>
<feature type="compositionally biased region" description="Polar residues" evidence="1">
    <location>
        <begin position="295"/>
        <end position="308"/>
    </location>
</feature>
<dbReference type="Gene3D" id="3.30.460.40">
    <property type="match status" value="1"/>
</dbReference>
<evidence type="ECO:0008006" key="4">
    <source>
        <dbReference type="Google" id="ProtNLM"/>
    </source>
</evidence>